<evidence type="ECO:0000256" key="1">
    <source>
        <dbReference type="ARBA" id="ARBA00007753"/>
    </source>
</evidence>
<dbReference type="OrthoDB" id="9905773at2759"/>
<reference evidence="3" key="1">
    <citation type="submission" date="2021-01" db="EMBL/GenBank/DDBJ databases">
        <authorList>
            <person name="Zahm M."/>
            <person name="Roques C."/>
            <person name="Cabau C."/>
            <person name="Klopp C."/>
            <person name="Donnadieu C."/>
            <person name="Jouanno E."/>
            <person name="Lampietro C."/>
            <person name="Louis A."/>
            <person name="Herpin A."/>
            <person name="Echchiki A."/>
            <person name="Berthelot C."/>
            <person name="Parey E."/>
            <person name="Roest-Crollius H."/>
            <person name="Braasch I."/>
            <person name="Postlethwait J."/>
            <person name="Bobe J."/>
            <person name="Montfort J."/>
            <person name="Bouchez O."/>
            <person name="Begum T."/>
            <person name="Mejri S."/>
            <person name="Adams A."/>
            <person name="Chen W.-J."/>
            <person name="Guiguen Y."/>
        </authorList>
    </citation>
    <scope>NUCLEOTIDE SEQUENCE</scope>
    <source>
        <strain evidence="3">YG-15Mar2019-1</strain>
        <tissue evidence="3">Brain</tissue>
    </source>
</reference>
<comment type="similarity">
    <text evidence="1">Belongs to the FAM228 family.</text>
</comment>
<protein>
    <recommendedName>
        <fullName evidence="5">Protein FAM228B</fullName>
    </recommendedName>
</protein>
<sequence length="287" mass="32918">MSVKKTKGAAAGLITIHATAPVAALKSPVTVEGGDRKNMPVSVSESRRSSVRNKIPCPSKCVGRRRAASDWLSHSSIRRLQANLETENREARLITQPLLDTENGFVKDLDSYLSHRGTLELRRRELLHKRWTERVWAPIQKSIEEHLSLCCCEEAERMRSALLHYVEYCNAKGFVSLEDYDPNEYDPFLHHINRPHYFKVSTPSLKDPLLHQSRERTKEIRTVLRCQTGHVYTRKQIEDLLRFNLPHVPRSYCYRAAGVSSVRQPSGKTESHFGKPSWYSTTTSSYM</sequence>
<accession>A0A9D3PIY3</accession>
<gene>
    <name evidence="3" type="ORF">MATL_G00206470</name>
</gene>
<dbReference type="AlphaFoldDB" id="A0A9D3PIY3"/>
<organism evidence="3 4">
    <name type="scientific">Megalops atlanticus</name>
    <name type="common">Tarpon</name>
    <name type="synonym">Clupea gigantea</name>
    <dbReference type="NCBI Taxonomy" id="7932"/>
    <lineage>
        <taxon>Eukaryota</taxon>
        <taxon>Metazoa</taxon>
        <taxon>Chordata</taxon>
        <taxon>Craniata</taxon>
        <taxon>Vertebrata</taxon>
        <taxon>Euteleostomi</taxon>
        <taxon>Actinopterygii</taxon>
        <taxon>Neopterygii</taxon>
        <taxon>Teleostei</taxon>
        <taxon>Elopiformes</taxon>
        <taxon>Megalopidae</taxon>
        <taxon>Megalops</taxon>
    </lineage>
</organism>
<evidence type="ECO:0000313" key="4">
    <source>
        <dbReference type="Proteomes" id="UP001046870"/>
    </source>
</evidence>
<dbReference type="EMBL" id="JAFDVH010000018">
    <property type="protein sequence ID" value="KAG7461106.1"/>
    <property type="molecule type" value="Genomic_DNA"/>
</dbReference>
<evidence type="ECO:0000256" key="2">
    <source>
        <dbReference type="SAM" id="MobiDB-lite"/>
    </source>
</evidence>
<comment type="caution">
    <text evidence="3">The sequence shown here is derived from an EMBL/GenBank/DDBJ whole genome shotgun (WGS) entry which is preliminary data.</text>
</comment>
<proteinExistence type="inferred from homology"/>
<dbReference type="PANTHER" id="PTHR28584:SF1">
    <property type="entry name" value="PROTEIN FAM228B"/>
    <property type="match status" value="1"/>
</dbReference>
<dbReference type="InterPro" id="IPR040046">
    <property type="entry name" value="FAM228"/>
</dbReference>
<keyword evidence="4" id="KW-1185">Reference proteome</keyword>
<dbReference type="PANTHER" id="PTHR28584">
    <property type="entry name" value="FAMILY WITH SEQUENCE SIMILARITY 228 MEMBER A"/>
    <property type="match status" value="1"/>
</dbReference>
<name>A0A9D3PIY3_MEGAT</name>
<feature type="compositionally biased region" description="Polar residues" evidence="2">
    <location>
        <begin position="278"/>
        <end position="287"/>
    </location>
</feature>
<feature type="region of interest" description="Disordered" evidence="2">
    <location>
        <begin position="263"/>
        <end position="287"/>
    </location>
</feature>
<evidence type="ECO:0000313" key="3">
    <source>
        <dbReference type="EMBL" id="KAG7461106.1"/>
    </source>
</evidence>
<dbReference type="Proteomes" id="UP001046870">
    <property type="component" value="Chromosome 18"/>
</dbReference>
<evidence type="ECO:0008006" key="5">
    <source>
        <dbReference type="Google" id="ProtNLM"/>
    </source>
</evidence>